<dbReference type="OrthoDB" id="170249at2157"/>
<accession>A0A7D5KVG9</accession>
<feature type="compositionally biased region" description="Basic and acidic residues" evidence="2">
    <location>
        <begin position="86"/>
        <end position="98"/>
    </location>
</feature>
<keyword evidence="3" id="KW-0238">DNA-binding</keyword>
<feature type="compositionally biased region" description="Acidic residues" evidence="2">
    <location>
        <begin position="22"/>
        <end position="31"/>
    </location>
</feature>
<dbReference type="GeneID" id="56030331"/>
<evidence type="ECO:0000256" key="1">
    <source>
        <dbReference type="SAM" id="Coils"/>
    </source>
</evidence>
<evidence type="ECO:0000313" key="3">
    <source>
        <dbReference type="EMBL" id="QLG28920.1"/>
    </source>
</evidence>
<dbReference type="AlphaFoldDB" id="A0A7D5KVG9"/>
<dbReference type="RefSeq" id="WP_179170494.1">
    <property type="nucleotide sequence ID" value="NZ_CP058529.1"/>
</dbReference>
<feature type="compositionally biased region" description="Basic residues" evidence="2">
    <location>
        <begin position="108"/>
        <end position="117"/>
    </location>
</feature>
<feature type="region of interest" description="Disordered" evidence="2">
    <location>
        <begin position="86"/>
        <end position="131"/>
    </location>
</feature>
<dbReference type="EMBL" id="CP058529">
    <property type="protein sequence ID" value="QLG28920.1"/>
    <property type="molecule type" value="Genomic_DNA"/>
</dbReference>
<dbReference type="CDD" id="cd04491">
    <property type="entry name" value="SoSSB_OBF"/>
    <property type="match status" value="1"/>
</dbReference>
<gene>
    <name evidence="3" type="ORF">HUG10_15820</name>
</gene>
<dbReference type="InterPro" id="IPR012340">
    <property type="entry name" value="NA-bd_OB-fold"/>
</dbReference>
<feature type="coiled-coil region" evidence="1">
    <location>
        <begin position="133"/>
        <end position="160"/>
    </location>
</feature>
<keyword evidence="1" id="KW-0175">Coiled coil</keyword>
<dbReference type="GO" id="GO:0003677">
    <property type="term" value="F:DNA binding"/>
    <property type="evidence" value="ECO:0007669"/>
    <property type="project" value="UniProtKB-KW"/>
</dbReference>
<keyword evidence="4" id="KW-1185">Reference proteome</keyword>
<evidence type="ECO:0000313" key="4">
    <source>
        <dbReference type="Proteomes" id="UP000509750"/>
    </source>
</evidence>
<proteinExistence type="predicted"/>
<dbReference type="SUPFAM" id="SSF50249">
    <property type="entry name" value="Nucleic acid-binding proteins"/>
    <property type="match status" value="1"/>
</dbReference>
<reference evidence="3 4" key="1">
    <citation type="submission" date="2020-07" db="EMBL/GenBank/DDBJ databases">
        <title>Gai3-2, isolated from salt lake.</title>
        <authorList>
            <person name="Cui H."/>
            <person name="Shi X."/>
        </authorList>
    </citation>
    <scope>NUCLEOTIDE SEQUENCE [LARGE SCALE GENOMIC DNA]</scope>
    <source>
        <strain evidence="3 4">Gai3-2</strain>
    </source>
</reference>
<sequence length="292" mass="32955">MSSENALGQVVSVDEQGFEQAGEPDVDADGFEVVDETPQFRPTVEQEIQAKVDANHPKAGVHGLTLEAEEKLRAREWEIERTNRRFDARQESSREARTRQAVAQGSRERRRTFQKRRGSVDKWAHPAEADPRAQLSQAELATVNEQAARLERKLDGWTSAAISRKLAERVADGASVMSAVLGVYEALQRAPGRMIPIAVLEEVQRREVSIEGTVTQLWDPSSLAIQQAGLIEDESGRTKVTIWRKSDQPWIREGERVRIHGAARNWYQGRVSVAATGWSTIHFPERGRWWDE</sequence>
<dbReference type="Proteomes" id="UP000509750">
    <property type="component" value="Chromosome"/>
</dbReference>
<protein>
    <submittedName>
        <fullName evidence="3">DNA-binding protein</fullName>
    </submittedName>
</protein>
<name>A0A7D5KVG9_9EURY</name>
<dbReference type="KEGG" id="halg:HUG10_15820"/>
<evidence type="ECO:0000256" key="2">
    <source>
        <dbReference type="SAM" id="MobiDB-lite"/>
    </source>
</evidence>
<feature type="region of interest" description="Disordered" evidence="2">
    <location>
        <begin position="1"/>
        <end position="31"/>
    </location>
</feature>
<feature type="compositionally biased region" description="Basic and acidic residues" evidence="2">
    <location>
        <begin position="118"/>
        <end position="131"/>
    </location>
</feature>
<dbReference type="Gene3D" id="2.40.50.140">
    <property type="entry name" value="Nucleic acid-binding proteins"/>
    <property type="match status" value="1"/>
</dbReference>
<organism evidence="3 4">
    <name type="scientific">Halorarum halophilum</name>
    <dbReference type="NCBI Taxonomy" id="2743090"/>
    <lineage>
        <taxon>Archaea</taxon>
        <taxon>Methanobacteriati</taxon>
        <taxon>Methanobacteriota</taxon>
        <taxon>Stenosarchaea group</taxon>
        <taxon>Halobacteria</taxon>
        <taxon>Halobacteriales</taxon>
        <taxon>Haloferacaceae</taxon>
        <taxon>Halorarum</taxon>
    </lineage>
</organism>